<sequence>MATIVEFRSAPRRTEALPANAGGSADIVFFPGVRYERPEEPTAEKSKKGKPRRDTLAIED</sequence>
<protein>
    <submittedName>
        <fullName evidence="2">Uncharacterized protein</fullName>
    </submittedName>
</protein>
<dbReference type="KEGG" id="hdt:HYPDE_32163"/>
<evidence type="ECO:0000256" key="1">
    <source>
        <dbReference type="SAM" id="MobiDB-lite"/>
    </source>
</evidence>
<organism evidence="2 3">
    <name type="scientific">Hyphomicrobium denitrificans 1NES1</name>
    <dbReference type="NCBI Taxonomy" id="670307"/>
    <lineage>
        <taxon>Bacteria</taxon>
        <taxon>Pseudomonadati</taxon>
        <taxon>Pseudomonadota</taxon>
        <taxon>Alphaproteobacteria</taxon>
        <taxon>Hyphomicrobiales</taxon>
        <taxon>Hyphomicrobiaceae</taxon>
        <taxon>Hyphomicrobium</taxon>
    </lineage>
</organism>
<evidence type="ECO:0000313" key="3">
    <source>
        <dbReference type="Proteomes" id="UP000005952"/>
    </source>
</evidence>
<dbReference type="HOGENOM" id="CLU_2935289_0_0_5"/>
<accession>N0B792</accession>
<dbReference type="OrthoDB" id="8454255at2"/>
<gene>
    <name evidence="2" type="ORF">HYPDE_32163</name>
</gene>
<dbReference type="AlphaFoldDB" id="N0B792"/>
<proteinExistence type="predicted"/>
<reference evidence="2 3" key="1">
    <citation type="journal article" date="2013" name="Genome Announc.">
        <title>Genome sequences for three denitrifying bacterial strains isolated from a uranium- and nitrate-contaminated subsurface environment.</title>
        <authorList>
            <person name="Venkatramanan R."/>
            <person name="Prakash O."/>
            <person name="Woyke T."/>
            <person name="Chain P."/>
            <person name="Goodwin L.A."/>
            <person name="Watson D."/>
            <person name="Brooks S."/>
            <person name="Kostka J.E."/>
            <person name="Green S.J."/>
        </authorList>
    </citation>
    <scope>NUCLEOTIDE SEQUENCE [LARGE SCALE GENOMIC DNA]</scope>
    <source>
        <strain evidence="2 3">1NES1</strain>
    </source>
</reference>
<name>N0B792_9HYPH</name>
<feature type="region of interest" description="Disordered" evidence="1">
    <location>
        <begin position="36"/>
        <end position="60"/>
    </location>
</feature>
<evidence type="ECO:0000313" key="2">
    <source>
        <dbReference type="EMBL" id="AGK58107.1"/>
    </source>
</evidence>
<keyword evidence="3" id="KW-1185">Reference proteome</keyword>
<dbReference type="RefSeq" id="WP_015598138.1">
    <property type="nucleotide sequence ID" value="NC_021172.1"/>
</dbReference>
<dbReference type="EMBL" id="CP005587">
    <property type="protein sequence ID" value="AGK58107.1"/>
    <property type="molecule type" value="Genomic_DNA"/>
</dbReference>
<dbReference type="Proteomes" id="UP000005952">
    <property type="component" value="Chromosome"/>
</dbReference>